<dbReference type="AlphaFoldDB" id="A0A2G5EYT3"/>
<dbReference type="PANTHER" id="PTHR31286:SF165">
    <property type="entry name" value="DUF4283 DOMAIN-CONTAINING PROTEIN"/>
    <property type="match status" value="1"/>
</dbReference>
<proteinExistence type="predicted"/>
<dbReference type="Proteomes" id="UP000230069">
    <property type="component" value="Unassembled WGS sequence"/>
</dbReference>
<keyword evidence="4" id="KW-1185">Reference proteome</keyword>
<dbReference type="PANTHER" id="PTHR31286">
    <property type="entry name" value="GLYCINE-RICH CELL WALL STRUCTURAL PROTEIN 1.8-LIKE"/>
    <property type="match status" value="1"/>
</dbReference>
<accession>A0A2G5EYT3</accession>
<dbReference type="InterPro" id="IPR025558">
    <property type="entry name" value="DUF4283"/>
</dbReference>
<evidence type="ECO:0000313" key="3">
    <source>
        <dbReference type="EMBL" id="PIA60807.1"/>
    </source>
</evidence>
<sequence>MPESQPSPSSTSISSSTPTPKPLICTAVQDLPPQDGLAVDPLVSVNEEASIMYSEPIFEEGFLQIPERIREEGAKIWEDRVVGFFIDKKLPFSYVKSALVSKWKTLGAYEMALDGDLYYFKFSAIEDRERVLDEGSLQLAGKLFIIRPWTREVENSRGMIKSVPIWVKMSRVPKDLWNPKGFSFLASTIGKPLFTDKTTENGNMLSFARVCIEIEPKKDLPSTIPLAKDQVIELEYPWKPLICTKCKVFGHPSSKCLPTPPPLLSLQLGKPTLIKNPNFHQNLQQSLLNQFKSPIFTLAAHPNQHPPLLSLLLMTISTTH</sequence>
<feature type="compositionally biased region" description="Low complexity" evidence="1">
    <location>
        <begin position="1"/>
        <end position="18"/>
    </location>
</feature>
<evidence type="ECO:0000259" key="2">
    <source>
        <dbReference type="Pfam" id="PF14111"/>
    </source>
</evidence>
<dbReference type="STRING" id="218851.A0A2G5EYT3"/>
<protein>
    <recommendedName>
        <fullName evidence="2">DUF4283 domain-containing protein</fullName>
    </recommendedName>
</protein>
<feature type="region of interest" description="Disordered" evidence="1">
    <location>
        <begin position="1"/>
        <end position="21"/>
    </location>
</feature>
<feature type="domain" description="DUF4283" evidence="2">
    <location>
        <begin position="77"/>
        <end position="153"/>
    </location>
</feature>
<dbReference type="OrthoDB" id="1931768at2759"/>
<name>A0A2G5EYT3_AQUCA</name>
<organism evidence="3 4">
    <name type="scientific">Aquilegia coerulea</name>
    <name type="common">Rocky mountain columbine</name>
    <dbReference type="NCBI Taxonomy" id="218851"/>
    <lineage>
        <taxon>Eukaryota</taxon>
        <taxon>Viridiplantae</taxon>
        <taxon>Streptophyta</taxon>
        <taxon>Embryophyta</taxon>
        <taxon>Tracheophyta</taxon>
        <taxon>Spermatophyta</taxon>
        <taxon>Magnoliopsida</taxon>
        <taxon>Ranunculales</taxon>
        <taxon>Ranunculaceae</taxon>
        <taxon>Thalictroideae</taxon>
        <taxon>Aquilegia</taxon>
    </lineage>
</organism>
<dbReference type="InterPro" id="IPR040256">
    <property type="entry name" value="At4g02000-like"/>
</dbReference>
<dbReference type="Pfam" id="PF14111">
    <property type="entry name" value="DUF4283"/>
    <property type="match status" value="1"/>
</dbReference>
<reference evidence="3 4" key="1">
    <citation type="submission" date="2017-09" db="EMBL/GenBank/DDBJ databases">
        <title>WGS assembly of Aquilegia coerulea Goldsmith.</title>
        <authorList>
            <person name="Hodges S."/>
            <person name="Kramer E."/>
            <person name="Nordborg M."/>
            <person name="Tomkins J."/>
            <person name="Borevitz J."/>
            <person name="Derieg N."/>
            <person name="Yan J."/>
            <person name="Mihaltcheva S."/>
            <person name="Hayes R.D."/>
            <person name="Rokhsar D."/>
        </authorList>
    </citation>
    <scope>NUCLEOTIDE SEQUENCE [LARGE SCALE GENOMIC DNA]</scope>
    <source>
        <strain evidence="4">cv. Goldsmith</strain>
    </source>
</reference>
<dbReference type="EMBL" id="KZ305020">
    <property type="protein sequence ID" value="PIA60807.1"/>
    <property type="molecule type" value="Genomic_DNA"/>
</dbReference>
<dbReference type="InParanoid" id="A0A2G5EYT3"/>
<gene>
    <name evidence="3" type="ORF">AQUCO_00300377v1</name>
</gene>
<evidence type="ECO:0000256" key="1">
    <source>
        <dbReference type="SAM" id="MobiDB-lite"/>
    </source>
</evidence>
<evidence type="ECO:0000313" key="4">
    <source>
        <dbReference type="Proteomes" id="UP000230069"/>
    </source>
</evidence>